<reference evidence="15" key="1">
    <citation type="submission" date="2015-06" db="EMBL/GenBank/DDBJ databases">
        <title>Expansion of signal transduction pathways in fungi by whole-genome duplication.</title>
        <authorList>
            <consortium name="DOE Joint Genome Institute"/>
            <person name="Corrochano L.M."/>
            <person name="Kuo A."/>
            <person name="Marcet-Houben M."/>
            <person name="Polaino S."/>
            <person name="Salamov A."/>
            <person name="Villalobos J.M."/>
            <person name="Alvarez M.I."/>
            <person name="Avalos J."/>
            <person name="Benito E.P."/>
            <person name="Benoit I."/>
            <person name="Burger G."/>
            <person name="Camino L.P."/>
            <person name="Canovas D."/>
            <person name="Cerda-Olmedo E."/>
            <person name="Cheng J.-F."/>
            <person name="Dominguez A."/>
            <person name="Elias M."/>
            <person name="Eslava A.P."/>
            <person name="Glaser F."/>
            <person name="Grimwood J."/>
            <person name="Gutierrez G."/>
            <person name="Heitman J."/>
            <person name="Henrissat B."/>
            <person name="Iturriaga E.A."/>
            <person name="Lang B.F."/>
            <person name="Lavin J.L."/>
            <person name="Lee S."/>
            <person name="Li W."/>
            <person name="Lindquist E."/>
            <person name="Lopez-Garcia S."/>
            <person name="Luque E.M."/>
            <person name="Marcos A.T."/>
            <person name="Martin J."/>
            <person name="McCluskey K."/>
            <person name="Medina H.R."/>
            <person name="Miralles-Duran A."/>
            <person name="Miyazaki A."/>
            <person name="Munoz-Torres E."/>
            <person name="Oguiza J.A."/>
            <person name="Ohm R."/>
            <person name="Olmedo M."/>
            <person name="Orejas M."/>
            <person name="Ortiz-Castellanos L."/>
            <person name="Pisabarro A.G."/>
            <person name="Rodriguez-Romero J."/>
            <person name="Ruiz-Herrera J."/>
            <person name="Ruiz-Vazquez R."/>
            <person name="Sanz C."/>
            <person name="Schackwitz W."/>
            <person name="Schmutz J."/>
            <person name="Shahriari M."/>
            <person name="Shelest E."/>
            <person name="Silva-Franco F."/>
            <person name="Soanes D."/>
            <person name="Syed K."/>
            <person name="Tagua V.G."/>
            <person name="Talbot N.J."/>
            <person name="Thon M."/>
            <person name="De vries R.P."/>
            <person name="Wiebenga A."/>
            <person name="Yadav J.S."/>
            <person name="Braun E.L."/>
            <person name="Baker S."/>
            <person name="Garre V."/>
            <person name="Horwitz B."/>
            <person name="Torres-Martinez S."/>
            <person name="Idnurm A."/>
            <person name="Herrera-Estrella A."/>
            <person name="Gabaldon T."/>
            <person name="Grigoriev I.V."/>
        </authorList>
    </citation>
    <scope>NUCLEOTIDE SEQUENCE [LARGE SCALE GENOMIC DNA]</scope>
    <source>
        <strain evidence="15">NRRL 1555(-)</strain>
    </source>
</reference>
<feature type="transmembrane region" description="Helical" evidence="13">
    <location>
        <begin position="12"/>
        <end position="32"/>
    </location>
</feature>
<evidence type="ECO:0000313" key="14">
    <source>
        <dbReference type="EMBL" id="OAD72105.1"/>
    </source>
</evidence>
<dbReference type="EMBL" id="KV440984">
    <property type="protein sequence ID" value="OAD72105.1"/>
    <property type="molecule type" value="Genomic_DNA"/>
</dbReference>
<evidence type="ECO:0000256" key="10">
    <source>
        <dbReference type="ARBA" id="ARBA00023136"/>
    </source>
</evidence>
<dbReference type="FunCoup" id="A0A162X241">
    <property type="interactions" value="108"/>
</dbReference>
<keyword evidence="9 12" id="KW-0496">Mitochondrion</keyword>
<dbReference type="OrthoDB" id="2317211at2759"/>
<keyword evidence="15" id="KW-1185">Reference proteome</keyword>
<protein>
    <recommendedName>
        <fullName evidence="4 12">Cytochrome c oxidase subunit 9, mitochondrial</fullName>
    </recommendedName>
    <alternativeName>
        <fullName evidence="11 12">Cytochrome c oxidase polypeptide VIIA</fullName>
    </alternativeName>
</protein>
<dbReference type="GO" id="GO:0006123">
    <property type="term" value="P:mitochondrial electron transport, cytochrome c to oxygen"/>
    <property type="evidence" value="ECO:0007669"/>
    <property type="project" value="InterPro"/>
</dbReference>
<dbReference type="InParanoid" id="A0A162X241"/>
<evidence type="ECO:0000256" key="6">
    <source>
        <dbReference type="ARBA" id="ARBA00022792"/>
    </source>
</evidence>
<dbReference type="GeneID" id="29000720"/>
<evidence type="ECO:0000256" key="8">
    <source>
        <dbReference type="ARBA" id="ARBA00023002"/>
    </source>
</evidence>
<evidence type="ECO:0000256" key="7">
    <source>
        <dbReference type="ARBA" id="ARBA00022989"/>
    </source>
</evidence>
<keyword evidence="6 12" id="KW-0999">Mitochondrion inner membrane</keyword>
<dbReference type="STRING" id="763407.A0A162X241"/>
<comment type="pathway">
    <text evidence="2 12">Energy metabolism; oxidative phosphorylation.</text>
</comment>
<gene>
    <name evidence="14" type="primary">COX9</name>
    <name evidence="14" type="ORF">PHYBLDRAFT_23674</name>
</gene>
<comment type="subcellular location">
    <subcellularLocation>
        <location evidence="1">Mitochondrion inner membrane</location>
        <topology evidence="1">Single-pass membrane protein</topology>
    </subcellularLocation>
</comment>
<evidence type="ECO:0000256" key="13">
    <source>
        <dbReference type="SAM" id="Phobius"/>
    </source>
</evidence>
<evidence type="ECO:0000256" key="3">
    <source>
        <dbReference type="ARBA" id="ARBA00008862"/>
    </source>
</evidence>
<evidence type="ECO:0000256" key="4">
    <source>
        <dbReference type="ARBA" id="ARBA00016081"/>
    </source>
</evidence>
<dbReference type="CDD" id="cd22888">
    <property type="entry name" value="CcO_VIIa_fungal"/>
    <property type="match status" value="1"/>
</dbReference>
<keyword evidence="8 12" id="KW-0560">Oxidoreductase</keyword>
<name>A0A162X241_PHYB8</name>
<evidence type="ECO:0000256" key="12">
    <source>
        <dbReference type="PIRNR" id="PIRNR000283"/>
    </source>
</evidence>
<dbReference type="AlphaFoldDB" id="A0A162X241"/>
<dbReference type="InterPro" id="IPR014368">
    <property type="entry name" value="Cyt_c_oxidase_su7a_fun"/>
</dbReference>
<dbReference type="GO" id="GO:0004129">
    <property type="term" value="F:cytochrome-c oxidase activity"/>
    <property type="evidence" value="ECO:0007669"/>
    <property type="project" value="TreeGrafter"/>
</dbReference>
<keyword evidence="10 12" id="KW-0472">Membrane</keyword>
<dbReference type="VEuPathDB" id="FungiDB:PHYBLDRAFT_23674"/>
<dbReference type="PANTHER" id="PTHR28264:SF1">
    <property type="entry name" value="CYTOCHROME C OXIDASE SUBUNIT 6C"/>
    <property type="match status" value="1"/>
</dbReference>
<dbReference type="PANTHER" id="PTHR28264">
    <property type="entry name" value="CYTOCHROME C OXIDASE SUBUNIT 7A"/>
    <property type="match status" value="1"/>
</dbReference>
<comment type="similarity">
    <text evidence="3 12">Belongs to the fungal cytochrome c oxidase subunit 7a family.</text>
</comment>
<dbReference type="PIRSF" id="PIRSF000283">
    <property type="entry name" value="COX9"/>
    <property type="match status" value="1"/>
</dbReference>
<evidence type="ECO:0000256" key="5">
    <source>
        <dbReference type="ARBA" id="ARBA00022692"/>
    </source>
</evidence>
<dbReference type="UniPathway" id="UPA00705"/>
<evidence type="ECO:0000256" key="2">
    <source>
        <dbReference type="ARBA" id="ARBA00004673"/>
    </source>
</evidence>
<evidence type="ECO:0000256" key="9">
    <source>
        <dbReference type="ARBA" id="ARBA00023128"/>
    </source>
</evidence>
<evidence type="ECO:0000313" key="15">
    <source>
        <dbReference type="Proteomes" id="UP000077315"/>
    </source>
</evidence>
<dbReference type="GO" id="GO:0016491">
    <property type="term" value="F:oxidoreductase activity"/>
    <property type="evidence" value="ECO:0007669"/>
    <property type="project" value="UniProtKB-KW"/>
</dbReference>
<comment type="function">
    <text evidence="12">Component of the cytochrome c oxidase, the last enzyme in the mitochondrial electron transport chain which drives oxidative phosphorylation.</text>
</comment>
<dbReference type="RefSeq" id="XP_018290145.1">
    <property type="nucleotide sequence ID" value="XM_018439814.1"/>
</dbReference>
<dbReference type="Proteomes" id="UP000077315">
    <property type="component" value="Unassembled WGS sequence"/>
</dbReference>
<keyword evidence="5 13" id="KW-0812">Transmembrane</keyword>
<organism evidence="14 15">
    <name type="scientific">Phycomyces blakesleeanus (strain ATCC 8743b / DSM 1359 / FGSC 10004 / NBRC 33097 / NRRL 1555)</name>
    <dbReference type="NCBI Taxonomy" id="763407"/>
    <lineage>
        <taxon>Eukaryota</taxon>
        <taxon>Fungi</taxon>
        <taxon>Fungi incertae sedis</taxon>
        <taxon>Mucoromycota</taxon>
        <taxon>Mucoromycotina</taxon>
        <taxon>Mucoromycetes</taxon>
        <taxon>Mucorales</taxon>
        <taxon>Phycomycetaceae</taxon>
        <taxon>Phycomyces</taxon>
    </lineage>
</organism>
<evidence type="ECO:0000256" key="1">
    <source>
        <dbReference type="ARBA" id="ARBA00004434"/>
    </source>
</evidence>
<proteinExistence type="inferred from homology"/>
<keyword evidence="7 13" id="KW-1133">Transmembrane helix</keyword>
<dbReference type="GO" id="GO:0005743">
    <property type="term" value="C:mitochondrial inner membrane"/>
    <property type="evidence" value="ECO:0007669"/>
    <property type="project" value="UniProtKB-SubCell"/>
</dbReference>
<sequence length="56" mass="6302">MIAPITGKYRKQIIKDISISLVLGAVGGAAWWNLYHVPNVQVRDAYYAKLEASKRQ</sequence>
<accession>A0A162X241</accession>
<evidence type="ECO:0000256" key="11">
    <source>
        <dbReference type="ARBA" id="ARBA00031091"/>
    </source>
</evidence>